<dbReference type="AlphaFoldDB" id="A0AAD5SR90"/>
<feature type="transmembrane region" description="Helical" evidence="1">
    <location>
        <begin position="305"/>
        <end position="326"/>
    </location>
</feature>
<keyword evidence="3" id="KW-1185">Reference proteome</keyword>
<keyword evidence="1" id="KW-0812">Transmembrane</keyword>
<dbReference type="InterPro" id="IPR051413">
    <property type="entry name" value="K/Na_HCN_channel"/>
</dbReference>
<dbReference type="SUPFAM" id="SSF81324">
    <property type="entry name" value="Voltage-gated potassium channels"/>
    <property type="match status" value="1"/>
</dbReference>
<accession>A0AAD5SR90</accession>
<dbReference type="EMBL" id="JADGJH010003279">
    <property type="protein sequence ID" value="KAJ3092161.1"/>
    <property type="molecule type" value="Genomic_DNA"/>
</dbReference>
<dbReference type="PANTHER" id="PTHR45689">
    <property type="entry name" value="I[[H]] CHANNEL, ISOFORM E"/>
    <property type="match status" value="1"/>
</dbReference>
<reference evidence="2" key="1">
    <citation type="submission" date="2020-05" db="EMBL/GenBank/DDBJ databases">
        <title>Phylogenomic resolution of chytrid fungi.</title>
        <authorList>
            <person name="Stajich J.E."/>
            <person name="Amses K."/>
            <person name="Simmons R."/>
            <person name="Seto K."/>
            <person name="Myers J."/>
            <person name="Bonds A."/>
            <person name="Quandt C.A."/>
            <person name="Barry K."/>
            <person name="Liu P."/>
            <person name="Grigoriev I."/>
            <person name="Longcore J.E."/>
            <person name="James T.Y."/>
        </authorList>
    </citation>
    <scope>NUCLEOTIDE SEQUENCE</scope>
    <source>
        <strain evidence="2">JEL0513</strain>
    </source>
</reference>
<protein>
    <submittedName>
        <fullName evidence="2">Anaphase-promoting complex subunit Hcn1</fullName>
    </submittedName>
</protein>
<dbReference type="PANTHER" id="PTHR45689:SF5">
    <property type="entry name" value="I[[H]] CHANNEL, ISOFORM E"/>
    <property type="match status" value="1"/>
</dbReference>
<dbReference type="InterPro" id="IPR018490">
    <property type="entry name" value="cNMP-bd_dom_sf"/>
</dbReference>
<keyword evidence="1" id="KW-0472">Membrane</keyword>
<dbReference type="SUPFAM" id="SSF51206">
    <property type="entry name" value="cAMP-binding domain-like"/>
    <property type="match status" value="1"/>
</dbReference>
<name>A0AAD5SR90_9FUNG</name>
<feature type="non-terminal residue" evidence="2">
    <location>
        <position position="1"/>
    </location>
</feature>
<evidence type="ECO:0000256" key="1">
    <source>
        <dbReference type="SAM" id="Phobius"/>
    </source>
</evidence>
<dbReference type="GO" id="GO:0098855">
    <property type="term" value="C:HCN channel complex"/>
    <property type="evidence" value="ECO:0007669"/>
    <property type="project" value="TreeGrafter"/>
</dbReference>
<dbReference type="GO" id="GO:0005249">
    <property type="term" value="F:voltage-gated potassium channel activity"/>
    <property type="evidence" value="ECO:0007669"/>
    <property type="project" value="TreeGrafter"/>
</dbReference>
<dbReference type="Gene3D" id="1.10.287.630">
    <property type="entry name" value="Helix hairpin bin"/>
    <property type="match status" value="1"/>
</dbReference>
<gene>
    <name evidence="2" type="primary">HCN1_5</name>
    <name evidence="2" type="ORF">HK100_007003</name>
</gene>
<evidence type="ECO:0000313" key="2">
    <source>
        <dbReference type="EMBL" id="KAJ3092161.1"/>
    </source>
</evidence>
<dbReference type="InterPro" id="IPR014710">
    <property type="entry name" value="RmlC-like_jellyroll"/>
</dbReference>
<dbReference type="Proteomes" id="UP001211907">
    <property type="component" value="Unassembled WGS sequence"/>
</dbReference>
<sequence length="522" mass="59708">MTTFSEKLPTKIQRRSNSAASSFGTRRFLDLTKQSNPVGEINFEQCDSQDSVNANPPSERVLSRKTSSVARVSEAESTYQIPEIIIERLDQNHVDEQEKTMFISKTHESEKKISEPITLTTSVLSIPTLRNTLRKSFLTPAYSIGGSMLSVVKESRSSISNSSEQPKIDIHLLEHSEFSVWTDVSISYEVQLSVAFSAIISVRNIVDIFLELVTFKSNHSAMKFLALQDKTMKFLRQYYLKTNFFIDFLTVIPFELIPIANSEYFWIIRLLKVHKLYRTVTTSPIYKKIRLQMQTIFKIGHSSSLVFPLSFIFLVFLHTEACIIFLGGRLNGYSNSDISCVENANFWEKYTWSLHKATANIFPSGYAPSNPREEIIVLVFAILGAVLYACIVGAVSSIAIGYDASGRLFKQKVDELKEYMSWKNLDATTQRKVFKYFDLKYREKYFDEFSQLALLNEMNESLRNEIAAQNCRELISKVPFLRRNEKDGRDELFLGRISSALEPCYYIAGDVLFVQGEFGEDM</sequence>
<feature type="transmembrane region" description="Helical" evidence="1">
    <location>
        <begin position="375"/>
        <end position="402"/>
    </location>
</feature>
<dbReference type="GO" id="GO:0003254">
    <property type="term" value="P:regulation of membrane depolarization"/>
    <property type="evidence" value="ECO:0007669"/>
    <property type="project" value="TreeGrafter"/>
</dbReference>
<evidence type="ECO:0000313" key="3">
    <source>
        <dbReference type="Proteomes" id="UP001211907"/>
    </source>
</evidence>
<dbReference type="Gene3D" id="2.60.120.10">
    <property type="entry name" value="Jelly Rolls"/>
    <property type="match status" value="1"/>
</dbReference>
<dbReference type="Gene3D" id="1.10.287.70">
    <property type="match status" value="1"/>
</dbReference>
<comment type="caution">
    <text evidence="2">The sequence shown here is derived from an EMBL/GenBank/DDBJ whole genome shotgun (WGS) entry which is preliminary data.</text>
</comment>
<dbReference type="GO" id="GO:0035725">
    <property type="term" value="P:sodium ion transmembrane transport"/>
    <property type="evidence" value="ECO:0007669"/>
    <property type="project" value="TreeGrafter"/>
</dbReference>
<keyword evidence="1" id="KW-1133">Transmembrane helix</keyword>
<organism evidence="2 3">
    <name type="scientific">Physocladia obscura</name>
    <dbReference type="NCBI Taxonomy" id="109957"/>
    <lineage>
        <taxon>Eukaryota</taxon>
        <taxon>Fungi</taxon>
        <taxon>Fungi incertae sedis</taxon>
        <taxon>Chytridiomycota</taxon>
        <taxon>Chytridiomycota incertae sedis</taxon>
        <taxon>Chytridiomycetes</taxon>
        <taxon>Chytridiales</taxon>
        <taxon>Chytriomycetaceae</taxon>
        <taxon>Physocladia</taxon>
    </lineage>
</organism>
<proteinExistence type="predicted"/>